<dbReference type="InterPro" id="IPR016181">
    <property type="entry name" value="Acyl_CoA_acyltransferase"/>
</dbReference>
<dbReference type="EMBL" id="JAERQJ010000004">
    <property type="protein sequence ID" value="MBL0684136.1"/>
    <property type="molecule type" value="Genomic_DNA"/>
</dbReference>
<feature type="domain" description="N-acetyltransferase" evidence="1">
    <location>
        <begin position="5"/>
        <end position="176"/>
    </location>
</feature>
<name>A0A936ZZQ5_9FLAO</name>
<gene>
    <name evidence="2" type="ORF">JJQ60_11455</name>
</gene>
<evidence type="ECO:0000259" key="1">
    <source>
        <dbReference type="PROSITE" id="PS51186"/>
    </source>
</evidence>
<evidence type="ECO:0000313" key="3">
    <source>
        <dbReference type="Proteomes" id="UP000651057"/>
    </source>
</evidence>
<dbReference type="SUPFAM" id="SSF55729">
    <property type="entry name" value="Acyl-CoA N-acyltransferases (Nat)"/>
    <property type="match status" value="1"/>
</dbReference>
<protein>
    <submittedName>
        <fullName evidence="2">GNAT family N-acetyltransferase</fullName>
    </submittedName>
</protein>
<accession>A0A936ZZQ5</accession>
<dbReference type="Pfam" id="PF00583">
    <property type="entry name" value="Acetyltransf_1"/>
    <property type="match status" value="1"/>
</dbReference>
<dbReference type="PROSITE" id="PS51186">
    <property type="entry name" value="GNAT"/>
    <property type="match status" value="1"/>
</dbReference>
<dbReference type="Proteomes" id="UP000651057">
    <property type="component" value="Unassembled WGS sequence"/>
</dbReference>
<dbReference type="Gene3D" id="3.40.630.30">
    <property type="match status" value="1"/>
</dbReference>
<dbReference type="GO" id="GO:0016747">
    <property type="term" value="F:acyltransferase activity, transferring groups other than amino-acyl groups"/>
    <property type="evidence" value="ECO:0007669"/>
    <property type="project" value="InterPro"/>
</dbReference>
<dbReference type="AlphaFoldDB" id="A0A936ZZQ5"/>
<reference evidence="2" key="1">
    <citation type="submission" date="2021-01" db="EMBL/GenBank/DDBJ databases">
        <authorList>
            <person name="Zhong Y.L."/>
        </authorList>
    </citation>
    <scope>NUCLEOTIDE SEQUENCE</scope>
    <source>
        <strain evidence="2">KCTC 23302</strain>
    </source>
</reference>
<keyword evidence="3" id="KW-1185">Reference proteome</keyword>
<dbReference type="RefSeq" id="WP_201919834.1">
    <property type="nucleotide sequence ID" value="NZ_BAABAX010000003.1"/>
</dbReference>
<evidence type="ECO:0000313" key="2">
    <source>
        <dbReference type="EMBL" id="MBL0684136.1"/>
    </source>
</evidence>
<organism evidence="2 3">
    <name type="scientific">Aquimarina mytili</name>
    <dbReference type="NCBI Taxonomy" id="874423"/>
    <lineage>
        <taxon>Bacteria</taxon>
        <taxon>Pseudomonadati</taxon>
        <taxon>Bacteroidota</taxon>
        <taxon>Flavobacteriia</taxon>
        <taxon>Flavobacteriales</taxon>
        <taxon>Flavobacteriaceae</taxon>
        <taxon>Aquimarina</taxon>
    </lineage>
</organism>
<dbReference type="InterPro" id="IPR000182">
    <property type="entry name" value="GNAT_dom"/>
</dbReference>
<sequence>MHVDISFKKCTKIDIESLVTISQQFYPEHYAHIWKNNDPSFYINLSFNKDVFEKDLKIENINYFLIQKEDSNLGLLKIRKNESVNNFSSTEAMQLEKIYLLKKATGLGIGKKGLEFTKKYALSLDKKVLWLDVMTTSPALTFYQKNGFTTTSFYDLDYPGLKDGYREMQRMIMPLP</sequence>
<comment type="caution">
    <text evidence="2">The sequence shown here is derived from an EMBL/GenBank/DDBJ whole genome shotgun (WGS) entry which is preliminary data.</text>
</comment>
<proteinExistence type="predicted"/>